<accession>A0A502DZ05</accession>
<dbReference type="EMBL" id="RCZG01000014">
    <property type="protein sequence ID" value="TPG29899.1"/>
    <property type="molecule type" value="Genomic_DNA"/>
</dbReference>
<evidence type="ECO:0000313" key="3">
    <source>
        <dbReference type="EMBL" id="TPG29899.1"/>
    </source>
</evidence>
<keyword evidence="4" id="KW-1185">Reference proteome</keyword>
<organism evidence="3 4">
    <name type="scientific">Mycolicibacterium hodleri</name>
    <dbReference type="NCBI Taxonomy" id="49897"/>
    <lineage>
        <taxon>Bacteria</taxon>
        <taxon>Bacillati</taxon>
        <taxon>Actinomycetota</taxon>
        <taxon>Actinomycetes</taxon>
        <taxon>Mycobacteriales</taxon>
        <taxon>Mycobacteriaceae</taxon>
        <taxon>Mycolicibacterium</taxon>
    </lineage>
</organism>
<feature type="region of interest" description="Disordered" evidence="1">
    <location>
        <begin position="1"/>
        <end position="24"/>
    </location>
</feature>
<feature type="transmembrane region" description="Helical" evidence="2">
    <location>
        <begin position="20"/>
        <end position="41"/>
    </location>
</feature>
<protein>
    <submittedName>
        <fullName evidence="3">Uncharacterized protein</fullName>
    </submittedName>
</protein>
<feature type="compositionally biased region" description="Low complexity" evidence="1">
    <location>
        <begin position="71"/>
        <end position="86"/>
    </location>
</feature>
<sequence>MTPDPSDDTKDQEPPWHERTSSVVGASVGALAVIGLLWLVISYVAGGSDDPEPASQYYLDPTVSGSNSFPSTTTSGASTETITSTSPPVTTDINPGETSTTTGTDTSTTSTTPFDPSNLPRTRTSTSSDGGATSTRRRPRLNETRTLYPQP</sequence>
<comment type="caution">
    <text evidence="3">The sequence shown here is derived from an EMBL/GenBank/DDBJ whole genome shotgun (WGS) entry which is preliminary data.</text>
</comment>
<dbReference type="Proteomes" id="UP000320095">
    <property type="component" value="Unassembled WGS sequence"/>
</dbReference>
<evidence type="ECO:0000256" key="2">
    <source>
        <dbReference type="SAM" id="Phobius"/>
    </source>
</evidence>
<evidence type="ECO:0000256" key="1">
    <source>
        <dbReference type="SAM" id="MobiDB-lite"/>
    </source>
</evidence>
<dbReference type="AlphaFoldDB" id="A0A502DZ05"/>
<dbReference type="OrthoDB" id="9946355at2"/>
<keyword evidence="2" id="KW-1133">Transmembrane helix</keyword>
<feature type="region of interest" description="Disordered" evidence="1">
    <location>
        <begin position="45"/>
        <end position="151"/>
    </location>
</feature>
<evidence type="ECO:0000313" key="4">
    <source>
        <dbReference type="Proteomes" id="UP000320095"/>
    </source>
</evidence>
<feature type="compositionally biased region" description="Low complexity" evidence="1">
    <location>
        <begin position="98"/>
        <end position="112"/>
    </location>
</feature>
<gene>
    <name evidence="3" type="ORF">EAH80_25170</name>
</gene>
<feature type="compositionally biased region" description="Low complexity" evidence="1">
    <location>
        <begin position="121"/>
        <end position="134"/>
    </location>
</feature>
<keyword evidence="2" id="KW-0812">Transmembrane</keyword>
<proteinExistence type="predicted"/>
<keyword evidence="2" id="KW-0472">Membrane</keyword>
<feature type="compositionally biased region" description="Polar residues" evidence="1">
    <location>
        <begin position="87"/>
        <end position="97"/>
    </location>
</feature>
<reference evidence="3 4" key="1">
    <citation type="journal article" date="2019" name="Environ. Microbiol.">
        <title>Species interactions and distinct microbial communities in high Arctic permafrost affected cryosols are associated with the CH4 and CO2 gas fluxes.</title>
        <authorList>
            <person name="Altshuler I."/>
            <person name="Hamel J."/>
            <person name="Turney S."/>
            <person name="Magnuson E."/>
            <person name="Levesque R."/>
            <person name="Greer C."/>
            <person name="Whyte L.G."/>
        </authorList>
    </citation>
    <scope>NUCLEOTIDE SEQUENCE [LARGE SCALE GENOMIC DNA]</scope>
    <source>
        <strain evidence="3 4">S5.20</strain>
    </source>
</reference>
<name>A0A502DZ05_9MYCO</name>
<dbReference type="RefSeq" id="WP_140697339.1">
    <property type="nucleotide sequence ID" value="NZ_RCZG01000014.1"/>
</dbReference>
<feature type="compositionally biased region" description="Basic and acidic residues" evidence="1">
    <location>
        <begin position="7"/>
        <end position="20"/>
    </location>
</feature>